<evidence type="ECO:0000256" key="1">
    <source>
        <dbReference type="SAM" id="Phobius"/>
    </source>
</evidence>
<feature type="transmembrane region" description="Helical" evidence="1">
    <location>
        <begin position="246"/>
        <end position="270"/>
    </location>
</feature>
<feature type="domain" description="Fibronectin type-III" evidence="4">
    <location>
        <begin position="122"/>
        <end position="226"/>
    </location>
</feature>
<reference evidence="5" key="1">
    <citation type="submission" date="2021-05" db="EMBL/GenBank/DDBJ databases">
        <authorList>
            <person name="Alioto T."/>
            <person name="Alioto T."/>
            <person name="Gomez Garrido J."/>
        </authorList>
    </citation>
    <scope>NUCLEOTIDE SEQUENCE</scope>
</reference>
<evidence type="ECO:0000313" key="5">
    <source>
        <dbReference type="EMBL" id="CAG6669129.1"/>
    </source>
</evidence>
<keyword evidence="1" id="KW-0812">Transmembrane</keyword>
<evidence type="ECO:0000256" key="2">
    <source>
        <dbReference type="SAM" id="SignalP"/>
    </source>
</evidence>
<dbReference type="AlphaFoldDB" id="A0A8D8SFX5"/>
<evidence type="ECO:0000259" key="3">
    <source>
        <dbReference type="PROSITE" id="PS50835"/>
    </source>
</evidence>
<dbReference type="SMART" id="SM00060">
    <property type="entry name" value="FN3"/>
    <property type="match status" value="1"/>
</dbReference>
<dbReference type="InterPro" id="IPR003961">
    <property type="entry name" value="FN3_dom"/>
</dbReference>
<dbReference type="Pfam" id="PF00041">
    <property type="entry name" value="fn3"/>
    <property type="match status" value="1"/>
</dbReference>
<dbReference type="InterPro" id="IPR007110">
    <property type="entry name" value="Ig-like_dom"/>
</dbReference>
<dbReference type="InterPro" id="IPR003599">
    <property type="entry name" value="Ig_sub"/>
</dbReference>
<evidence type="ECO:0000259" key="4">
    <source>
        <dbReference type="PROSITE" id="PS50853"/>
    </source>
</evidence>
<dbReference type="PROSITE" id="PS50835">
    <property type="entry name" value="IG_LIKE"/>
    <property type="match status" value="1"/>
</dbReference>
<proteinExistence type="predicted"/>
<dbReference type="SUPFAM" id="SSF48726">
    <property type="entry name" value="Immunoglobulin"/>
    <property type="match status" value="1"/>
</dbReference>
<dbReference type="Pfam" id="PF13927">
    <property type="entry name" value="Ig_3"/>
    <property type="match status" value="1"/>
</dbReference>
<dbReference type="PROSITE" id="PS50853">
    <property type="entry name" value="FN3"/>
    <property type="match status" value="1"/>
</dbReference>
<keyword evidence="2" id="KW-0732">Signal</keyword>
<dbReference type="Gene3D" id="2.60.40.10">
    <property type="entry name" value="Immunoglobulins"/>
    <property type="match status" value="2"/>
</dbReference>
<dbReference type="InterPro" id="IPR036179">
    <property type="entry name" value="Ig-like_dom_sf"/>
</dbReference>
<name>A0A8D8SFX5_9HEMI</name>
<organism evidence="5">
    <name type="scientific">Cacopsylla melanoneura</name>
    <dbReference type="NCBI Taxonomy" id="428564"/>
    <lineage>
        <taxon>Eukaryota</taxon>
        <taxon>Metazoa</taxon>
        <taxon>Ecdysozoa</taxon>
        <taxon>Arthropoda</taxon>
        <taxon>Hexapoda</taxon>
        <taxon>Insecta</taxon>
        <taxon>Pterygota</taxon>
        <taxon>Neoptera</taxon>
        <taxon>Paraneoptera</taxon>
        <taxon>Hemiptera</taxon>
        <taxon>Sternorrhyncha</taxon>
        <taxon>Psylloidea</taxon>
        <taxon>Psyllidae</taxon>
        <taxon>Psyllinae</taxon>
        <taxon>Cacopsylla</taxon>
    </lineage>
</organism>
<protein>
    <submittedName>
        <fullName evidence="5">Protein turtle homolog A</fullName>
    </submittedName>
</protein>
<sequence>MMCLHCRFLCTLIFTVCLFGTTWSSANLSFSLDYSITTPLYKEYWLDVGTNITLVCNLSNLYPNSTQWIRDGQHRDQATEFIRDGNFVILNVTKDNEGHYTCTDGDDDTTVFVKYRLHVRQSPGPVKDVKVVARSVMAYIMWSPGDSRGYDITNYTVQYRVKYAALSHEGNLWQHIHPNIELKPTSTFVDIYLLEPNTSYVFRIWANNKLGAGEIVQVEALTKHDNTEIQLARHLLIGLEDFDTRIWLAAVTFVMTTLLILVIAILWLFLRECHRSPSLLSSTLPLRLRKPRLLRTPAELLKRRVRPKLTESSRRGGDSFSSDEIIELVPNIICNPTFDGDASSRGNNAADDGSHL</sequence>
<dbReference type="SMART" id="SM00409">
    <property type="entry name" value="IG"/>
    <property type="match status" value="1"/>
</dbReference>
<feature type="signal peptide" evidence="2">
    <location>
        <begin position="1"/>
        <end position="24"/>
    </location>
</feature>
<dbReference type="SUPFAM" id="SSF49265">
    <property type="entry name" value="Fibronectin type III"/>
    <property type="match status" value="1"/>
</dbReference>
<dbReference type="CDD" id="cd00063">
    <property type="entry name" value="FN3"/>
    <property type="match status" value="1"/>
</dbReference>
<feature type="chain" id="PRO_5034846120" evidence="2">
    <location>
        <begin position="25"/>
        <end position="356"/>
    </location>
</feature>
<keyword evidence="1" id="KW-0472">Membrane</keyword>
<dbReference type="InterPro" id="IPR036116">
    <property type="entry name" value="FN3_sf"/>
</dbReference>
<keyword evidence="1" id="KW-1133">Transmembrane helix</keyword>
<feature type="domain" description="Ig-like" evidence="3">
    <location>
        <begin position="39"/>
        <end position="103"/>
    </location>
</feature>
<dbReference type="EMBL" id="HBUF01220221">
    <property type="protein sequence ID" value="CAG6669129.1"/>
    <property type="molecule type" value="Transcribed_RNA"/>
</dbReference>
<dbReference type="InterPro" id="IPR013783">
    <property type="entry name" value="Ig-like_fold"/>
</dbReference>
<accession>A0A8D8SFX5</accession>